<evidence type="ECO:0000256" key="3">
    <source>
        <dbReference type="ARBA" id="ARBA00023002"/>
    </source>
</evidence>
<dbReference type="PANTHER" id="PTHR42683">
    <property type="entry name" value="ALDEHYDE REDUCTASE"/>
    <property type="match status" value="1"/>
</dbReference>
<evidence type="ECO:0000256" key="1">
    <source>
        <dbReference type="ARBA" id="ARBA00022723"/>
    </source>
</evidence>
<dbReference type="SUPFAM" id="SSF51735">
    <property type="entry name" value="NAD(P)-binding Rossmann-fold domains"/>
    <property type="match status" value="1"/>
</dbReference>
<dbReference type="Gene3D" id="3.40.50.720">
    <property type="entry name" value="NAD(P)-binding Rossmann-like Domain"/>
    <property type="match status" value="1"/>
</dbReference>
<organism evidence="5 6">
    <name type="scientific">Mycena venus</name>
    <dbReference type="NCBI Taxonomy" id="2733690"/>
    <lineage>
        <taxon>Eukaryota</taxon>
        <taxon>Fungi</taxon>
        <taxon>Dikarya</taxon>
        <taxon>Basidiomycota</taxon>
        <taxon>Agaricomycotina</taxon>
        <taxon>Agaricomycetes</taxon>
        <taxon>Agaricomycetidae</taxon>
        <taxon>Agaricales</taxon>
        <taxon>Marasmiineae</taxon>
        <taxon>Mycenaceae</taxon>
        <taxon>Mycena</taxon>
    </lineage>
</organism>
<evidence type="ECO:0000313" key="6">
    <source>
        <dbReference type="Proteomes" id="UP000620124"/>
    </source>
</evidence>
<dbReference type="GO" id="GO:0016616">
    <property type="term" value="F:oxidoreductase activity, acting on the CH-OH group of donors, NAD or NADP as acceptor"/>
    <property type="evidence" value="ECO:0007669"/>
    <property type="project" value="InterPro"/>
</dbReference>
<dbReference type="InterPro" id="IPR036291">
    <property type="entry name" value="NAD(P)-bd_dom_sf"/>
</dbReference>
<dbReference type="InterPro" id="IPR011032">
    <property type="entry name" value="GroES-like_sf"/>
</dbReference>
<dbReference type="AlphaFoldDB" id="A0A8H6YP89"/>
<reference evidence="5" key="1">
    <citation type="submission" date="2020-05" db="EMBL/GenBank/DDBJ databases">
        <title>Mycena genomes resolve the evolution of fungal bioluminescence.</title>
        <authorList>
            <person name="Tsai I.J."/>
        </authorList>
    </citation>
    <scope>NUCLEOTIDE SEQUENCE</scope>
    <source>
        <strain evidence="5">CCC161011</strain>
    </source>
</reference>
<dbReference type="EMBL" id="JACAZI010000003">
    <property type="protein sequence ID" value="KAF7364758.1"/>
    <property type="molecule type" value="Genomic_DNA"/>
</dbReference>
<proteinExistence type="predicted"/>
<feature type="region of interest" description="Disordered" evidence="4">
    <location>
        <begin position="57"/>
        <end position="83"/>
    </location>
</feature>
<evidence type="ECO:0008006" key="7">
    <source>
        <dbReference type="Google" id="ProtNLM"/>
    </source>
</evidence>
<name>A0A8H6YP89_9AGAR</name>
<comment type="caution">
    <text evidence="5">The sequence shown here is derived from an EMBL/GenBank/DDBJ whole genome shotgun (WGS) entry which is preliminary data.</text>
</comment>
<dbReference type="SUPFAM" id="SSF50129">
    <property type="entry name" value="GroES-like"/>
    <property type="match status" value="1"/>
</dbReference>
<feature type="compositionally biased region" description="Low complexity" evidence="4">
    <location>
        <begin position="59"/>
        <end position="77"/>
    </location>
</feature>
<dbReference type="OrthoDB" id="1879366at2759"/>
<dbReference type="Gene3D" id="3.90.180.10">
    <property type="entry name" value="Medium-chain alcohol dehydrogenases, catalytic domain"/>
    <property type="match status" value="1"/>
</dbReference>
<evidence type="ECO:0000256" key="4">
    <source>
        <dbReference type="SAM" id="MobiDB-lite"/>
    </source>
</evidence>
<gene>
    <name evidence="5" type="ORF">MVEN_00345700</name>
</gene>
<keyword evidence="3" id="KW-0560">Oxidoreductase</keyword>
<dbReference type="InterPro" id="IPR047109">
    <property type="entry name" value="CAD-like"/>
</dbReference>
<dbReference type="GO" id="GO:0046872">
    <property type="term" value="F:metal ion binding"/>
    <property type="evidence" value="ECO:0007669"/>
    <property type="project" value="UniProtKB-KW"/>
</dbReference>
<keyword evidence="1" id="KW-0479">Metal-binding</keyword>
<keyword evidence="2" id="KW-0862">Zinc</keyword>
<dbReference type="Proteomes" id="UP000620124">
    <property type="component" value="Unassembled WGS sequence"/>
</dbReference>
<keyword evidence="6" id="KW-1185">Reference proteome</keyword>
<sequence length="248" mass="27148">MSVEFTVFKGSSNGDIVEYKTLHNRPTGNQVLVKSLTLESAAPTRTINMPTWFSGTKVSGLSSRSGTESRSSRSATSWDEDTPTKLVESASNAYLDQYCPNREYYGDANFHQGSFSLHAIWDASFLFKVPDGLAPQHAAPLMCGGATVFEVIESYNIRPTERVGVVVIGGLGHLAIQFLAKMGVVVVVFSSTEFKREEALGLGATEFYATKGTTTFNMAKLDHLLVTTNNLLDWKPYATVHLLSYCPK</sequence>
<evidence type="ECO:0000256" key="2">
    <source>
        <dbReference type="ARBA" id="ARBA00022833"/>
    </source>
</evidence>
<accession>A0A8H6YP89</accession>
<protein>
    <recommendedName>
        <fullName evidence="7">Alcohol dehydrogenase-like C-terminal domain-containing protein</fullName>
    </recommendedName>
</protein>
<evidence type="ECO:0000313" key="5">
    <source>
        <dbReference type="EMBL" id="KAF7364758.1"/>
    </source>
</evidence>